<sequence length="291" mass="32239">MNALARLWVVISLLLGCIVGIDGNVALGDDGLIDQLIDPGIEFGDGSLHPVPKPLDWETPPHVDTLAGRLSWDRMVRDSVVAPVWMDLDYVKDGSGQRIGHHVHFRFVVHVPLATLRDRDLMRDLFSDVDADDSDADFVDLEPEALSKAGIDALPRRYYGLAKVPLMNQVVVGGIIEAESISTDDTYLMVWRLKSVDSASPYASVWTPVQRNAVGKRVAGDPKPYRGAGGYLQLLSLATLEDQPVDACLVEGRFLLFEPEGWFGGSNFLRSKFPLLIQEAARKFRRQMSKK</sequence>
<evidence type="ECO:0000313" key="1">
    <source>
        <dbReference type="EMBL" id="TWT71007.1"/>
    </source>
</evidence>
<proteinExistence type="predicted"/>
<accession>A0A5C5Y5P2</accession>
<comment type="caution">
    <text evidence="1">The sequence shown here is derived from an EMBL/GenBank/DDBJ whole genome shotgun (WGS) entry which is preliminary data.</text>
</comment>
<name>A0A5C5Y5P2_9PLAN</name>
<dbReference type="AlphaFoldDB" id="A0A5C5Y5P2"/>
<keyword evidence="2" id="KW-1185">Reference proteome</keyword>
<evidence type="ECO:0000313" key="2">
    <source>
        <dbReference type="Proteomes" id="UP000317238"/>
    </source>
</evidence>
<protein>
    <submittedName>
        <fullName evidence="1">Uncharacterized protein</fullName>
    </submittedName>
</protein>
<gene>
    <name evidence="1" type="ORF">Pan14r_33170</name>
</gene>
<organism evidence="1 2">
    <name type="scientific">Crateriforma conspicua</name>
    <dbReference type="NCBI Taxonomy" id="2527996"/>
    <lineage>
        <taxon>Bacteria</taxon>
        <taxon>Pseudomonadati</taxon>
        <taxon>Planctomycetota</taxon>
        <taxon>Planctomycetia</taxon>
        <taxon>Planctomycetales</taxon>
        <taxon>Planctomycetaceae</taxon>
        <taxon>Crateriforma</taxon>
    </lineage>
</organism>
<dbReference type="Proteomes" id="UP000317238">
    <property type="component" value="Unassembled WGS sequence"/>
</dbReference>
<dbReference type="EMBL" id="SJPL01000001">
    <property type="protein sequence ID" value="TWT71007.1"/>
    <property type="molecule type" value="Genomic_DNA"/>
</dbReference>
<dbReference type="OrthoDB" id="282392at2"/>
<dbReference type="PROSITE" id="PS51257">
    <property type="entry name" value="PROKAR_LIPOPROTEIN"/>
    <property type="match status" value="1"/>
</dbReference>
<reference evidence="1 2" key="1">
    <citation type="submission" date="2019-02" db="EMBL/GenBank/DDBJ databases">
        <title>Deep-cultivation of Planctomycetes and their phenomic and genomic characterization uncovers novel biology.</title>
        <authorList>
            <person name="Wiegand S."/>
            <person name="Jogler M."/>
            <person name="Boedeker C."/>
            <person name="Pinto D."/>
            <person name="Vollmers J."/>
            <person name="Rivas-Marin E."/>
            <person name="Kohn T."/>
            <person name="Peeters S.H."/>
            <person name="Heuer A."/>
            <person name="Rast P."/>
            <person name="Oberbeckmann S."/>
            <person name="Bunk B."/>
            <person name="Jeske O."/>
            <person name="Meyerdierks A."/>
            <person name="Storesund J.E."/>
            <person name="Kallscheuer N."/>
            <person name="Luecker S."/>
            <person name="Lage O.M."/>
            <person name="Pohl T."/>
            <person name="Merkel B.J."/>
            <person name="Hornburger P."/>
            <person name="Mueller R.-W."/>
            <person name="Bruemmer F."/>
            <person name="Labrenz M."/>
            <person name="Spormann A.M."/>
            <person name="Op Den Camp H."/>
            <person name="Overmann J."/>
            <person name="Amann R."/>
            <person name="Jetten M.S.M."/>
            <person name="Mascher T."/>
            <person name="Medema M.H."/>
            <person name="Devos D.P."/>
            <person name="Kaster A.-K."/>
            <person name="Ovreas L."/>
            <person name="Rohde M."/>
            <person name="Galperin M.Y."/>
            <person name="Jogler C."/>
        </authorList>
    </citation>
    <scope>NUCLEOTIDE SEQUENCE [LARGE SCALE GENOMIC DNA]</scope>
    <source>
        <strain evidence="1 2">Pan14r</strain>
    </source>
</reference>